<dbReference type="RefSeq" id="WP_041106697.1">
    <property type="nucleotide sequence ID" value="NZ_CP007511.1"/>
</dbReference>
<keyword evidence="1" id="KW-0732">Signal</keyword>
<dbReference type="Proteomes" id="UP000031271">
    <property type="component" value="Chromosome"/>
</dbReference>
<evidence type="ECO:0000313" key="3">
    <source>
        <dbReference type="EMBL" id="SDM11415.1"/>
    </source>
</evidence>
<reference evidence="3 5" key="2">
    <citation type="submission" date="2016-10" db="EMBL/GenBank/DDBJ databases">
        <authorList>
            <person name="Varghese N."/>
            <person name="Submissions S."/>
        </authorList>
    </citation>
    <scope>NUCLEOTIDE SEQUENCE [LARGE SCALE GENOMIC DNA]</scope>
    <source>
        <strain evidence="3 5">DSM 6083</strain>
    </source>
</reference>
<evidence type="ECO:0000313" key="2">
    <source>
        <dbReference type="EMBL" id="AJE16117.1"/>
    </source>
</evidence>
<accession>A0A8D4C2E0</accession>
<dbReference type="KEGG" id="pbm:CL52_14155"/>
<evidence type="ECO:0000313" key="4">
    <source>
        <dbReference type="Proteomes" id="UP000031271"/>
    </source>
</evidence>
<proteinExistence type="predicted"/>
<protein>
    <recommendedName>
        <fullName evidence="6">Periplasmic protein-like protein</fullName>
    </recommendedName>
</protein>
<evidence type="ECO:0000313" key="5">
    <source>
        <dbReference type="Proteomes" id="UP000182276"/>
    </source>
</evidence>
<reference evidence="4" key="1">
    <citation type="submission" date="2014-03" db="EMBL/GenBank/DDBJ databases">
        <title>Complete genome of Pseudomonas balearica DSM 6083T, a sewage water isolate from an enrichment with 2-methylnaphthalene.</title>
        <authorList>
            <person name="Salva-Serra F."/>
            <person name="Jaen-Luchoro D."/>
            <person name="Busquets A."/>
            <person name="Pena A."/>
            <person name="Gomila M."/>
            <person name="Bosch R."/>
            <person name="Nogales B."/>
            <person name="Garcia-Valdes E."/>
            <person name="Lalucat J."/>
            <person name="Bennasar A."/>
        </authorList>
    </citation>
    <scope>NUCLEOTIDE SEQUENCE [LARGE SCALE GENOMIC DNA]</scope>
    <source>
        <strain evidence="4">DSM 6083</strain>
    </source>
</reference>
<evidence type="ECO:0008006" key="6">
    <source>
        <dbReference type="Google" id="ProtNLM"/>
    </source>
</evidence>
<name>A0A8D4C2E0_9GAMM</name>
<gene>
    <name evidence="2" type="ORF">CL52_14155</name>
    <name evidence="3" type="ORF">SAMN05660875_102310</name>
</gene>
<feature type="signal peptide" evidence="1">
    <location>
        <begin position="1"/>
        <end position="19"/>
    </location>
</feature>
<dbReference type="AlphaFoldDB" id="A0A8D4C2E0"/>
<dbReference type="GeneID" id="77261043"/>
<dbReference type="EMBL" id="CP007511">
    <property type="protein sequence ID" value="AJE16117.1"/>
    <property type="molecule type" value="Genomic_DNA"/>
</dbReference>
<keyword evidence="5" id="KW-1185">Reference proteome</keyword>
<feature type="chain" id="PRO_5034336906" description="Periplasmic protein-like protein" evidence="1">
    <location>
        <begin position="20"/>
        <end position="183"/>
    </location>
</feature>
<dbReference type="SUPFAM" id="SSF52096">
    <property type="entry name" value="ClpP/crotonase"/>
    <property type="match status" value="1"/>
</dbReference>
<dbReference type="EMBL" id="FNHO01000002">
    <property type="protein sequence ID" value="SDM11415.1"/>
    <property type="molecule type" value="Genomic_DNA"/>
</dbReference>
<dbReference type="InterPro" id="IPR029045">
    <property type="entry name" value="ClpP/crotonase-like_dom_sf"/>
</dbReference>
<reference evidence="2 4" key="3">
    <citation type="journal article" name="Genome Announc.">
        <title>Complete Genome Sequence of Pseudomonas balearica DSM 6083T.</title>
        <authorList>
            <person name="Bennasar-Figueras A."/>
            <person name="Salva-Serra F."/>
            <person name="Jaen-Luchoro D."/>
            <person name="Segui C."/>
            <person name="Aliaga F."/>
            <person name="Busquets A."/>
            <person name="Gomila M."/>
            <person name="Moore E.R."/>
            <person name="Lalucat J."/>
        </authorList>
    </citation>
    <scope>NUCLEOTIDE SEQUENCE [LARGE SCALE GENOMIC DNA]</scope>
    <source>
        <strain evidence="4">DSM 6083</strain>
        <strain evidence="2">DSM6083</strain>
    </source>
</reference>
<organism evidence="2 4">
    <name type="scientific">Stutzerimonas balearica DSM 6083</name>
    <dbReference type="NCBI Taxonomy" id="1123016"/>
    <lineage>
        <taxon>Bacteria</taxon>
        <taxon>Pseudomonadati</taxon>
        <taxon>Pseudomonadota</taxon>
        <taxon>Gammaproteobacteria</taxon>
        <taxon>Pseudomonadales</taxon>
        <taxon>Pseudomonadaceae</taxon>
        <taxon>Stutzerimonas</taxon>
    </lineage>
</organism>
<sequence length="183" mass="20179">MLRPVLLCALALSCSSLRAEVQVLPVQRQSGPVLVARVTEQIAAGDYEALLKGLTAHPGRYTRKLLVLDNIGGSVSEAMRMGRLLRETGFDAVIPPEALCQGSCVYLLAAGRQRTVRGHVALQRPFGGDGESLQPNRQRLRQSPQAYLRQMGVAPSLAADIQRVEPGRLRLLSRRDLRRYRLD</sequence>
<evidence type="ECO:0000256" key="1">
    <source>
        <dbReference type="SAM" id="SignalP"/>
    </source>
</evidence>
<dbReference type="Proteomes" id="UP000182276">
    <property type="component" value="Unassembled WGS sequence"/>
</dbReference>